<comment type="caution">
    <text evidence="3">The sequence shown here is derived from an EMBL/GenBank/DDBJ whole genome shotgun (WGS) entry which is preliminary data.</text>
</comment>
<gene>
    <name evidence="3" type="ORF">RFH47_07080</name>
</gene>
<dbReference type="RefSeq" id="WP_308981267.1">
    <property type="nucleotide sequence ID" value="NZ_JAVIDL010000010.1"/>
</dbReference>
<reference evidence="3" key="1">
    <citation type="submission" date="2023-08" db="EMBL/GenBank/DDBJ databases">
        <title>Emergence of clinically-relevant ST2 carbapenem-resistant Acinetobacter baumannii strains in hospital sewages in Zhejiang, East of China.</title>
        <authorList>
            <person name="Kaichao C."/>
            <person name="Zhang R."/>
        </authorList>
    </citation>
    <scope>NUCLEOTIDE SEQUENCE</scope>
    <source>
        <strain evidence="3">M-RB-37</strain>
    </source>
</reference>
<dbReference type="Proteomes" id="UP001243844">
    <property type="component" value="Unassembled WGS sequence"/>
</dbReference>
<feature type="compositionally biased region" description="Low complexity" evidence="1">
    <location>
        <begin position="25"/>
        <end position="34"/>
    </location>
</feature>
<feature type="chain" id="PRO_5043387131" description="Lipoprotein" evidence="2">
    <location>
        <begin position="19"/>
        <end position="290"/>
    </location>
</feature>
<evidence type="ECO:0008006" key="5">
    <source>
        <dbReference type="Google" id="ProtNLM"/>
    </source>
</evidence>
<evidence type="ECO:0000256" key="1">
    <source>
        <dbReference type="SAM" id="MobiDB-lite"/>
    </source>
</evidence>
<organism evidence="3 4">
    <name type="scientific">Acinetobacter rudis</name>
    <dbReference type="NCBI Taxonomy" id="632955"/>
    <lineage>
        <taxon>Bacteria</taxon>
        <taxon>Pseudomonadati</taxon>
        <taxon>Pseudomonadota</taxon>
        <taxon>Gammaproteobacteria</taxon>
        <taxon>Moraxellales</taxon>
        <taxon>Moraxellaceae</taxon>
        <taxon>Acinetobacter</taxon>
    </lineage>
</organism>
<protein>
    <recommendedName>
        <fullName evidence="5">Lipoprotein</fullName>
    </recommendedName>
</protein>
<evidence type="ECO:0000313" key="3">
    <source>
        <dbReference type="EMBL" id="MDQ8935489.1"/>
    </source>
</evidence>
<proteinExistence type="predicted"/>
<accession>A0AAW8J8K0</accession>
<dbReference type="AlphaFoldDB" id="A0AAW8J8K0"/>
<keyword evidence="2" id="KW-0732">Signal</keyword>
<dbReference type="PROSITE" id="PS51257">
    <property type="entry name" value="PROKAR_LIPOPROTEIN"/>
    <property type="match status" value="1"/>
</dbReference>
<feature type="signal peptide" evidence="2">
    <location>
        <begin position="1"/>
        <end position="18"/>
    </location>
</feature>
<sequence length="290" mass="31201">MKQKLLITLISSAFLLSACGGSDGDSNGSDTHSGNGNGGQTTNPKDDLGQSTGSVIEPLDLNHKYNVLYSFAPSTGLVSDTEVKQDLKGIITSFDAYQIKGDIIAKEIQGNKNYALARLAKAIVEKTDSKTGKVETTELSKYVNDSYYYFVYTPLAKKLIADGKTIQCTDLNSTQARLTNGGNNSNFITPTIRNASINIKEDGRINAQFTVQTNNGETTYLGSIPWSDYSNSYNNFNMLGISTQSGQSNQNGLLAVSKNGDNSIVLGASYHITLANQAKYEGLASMTCNF</sequence>
<dbReference type="EMBL" id="JAVIDL010000010">
    <property type="protein sequence ID" value="MDQ8935489.1"/>
    <property type="molecule type" value="Genomic_DNA"/>
</dbReference>
<feature type="region of interest" description="Disordered" evidence="1">
    <location>
        <begin position="25"/>
        <end position="53"/>
    </location>
</feature>
<evidence type="ECO:0000313" key="4">
    <source>
        <dbReference type="Proteomes" id="UP001243844"/>
    </source>
</evidence>
<evidence type="ECO:0000256" key="2">
    <source>
        <dbReference type="SAM" id="SignalP"/>
    </source>
</evidence>
<name>A0AAW8J8K0_9GAMM</name>